<keyword evidence="3" id="KW-1185">Reference proteome</keyword>
<evidence type="ECO:0000256" key="1">
    <source>
        <dbReference type="ARBA" id="ARBA00005437"/>
    </source>
</evidence>
<proteinExistence type="inferred from homology"/>
<evidence type="ECO:0008006" key="4">
    <source>
        <dbReference type="Google" id="ProtNLM"/>
    </source>
</evidence>
<name>A0A218Z981_9HELO</name>
<evidence type="ECO:0000313" key="2">
    <source>
        <dbReference type="EMBL" id="OWP04629.1"/>
    </source>
</evidence>
<dbReference type="Gene3D" id="2.40.160.200">
    <property type="entry name" value="LURP1-related"/>
    <property type="match status" value="1"/>
</dbReference>
<dbReference type="InterPro" id="IPR007612">
    <property type="entry name" value="LOR"/>
</dbReference>
<organism evidence="2 3">
    <name type="scientific">Diplocarpon coronariae</name>
    <dbReference type="NCBI Taxonomy" id="2795749"/>
    <lineage>
        <taxon>Eukaryota</taxon>
        <taxon>Fungi</taxon>
        <taxon>Dikarya</taxon>
        <taxon>Ascomycota</taxon>
        <taxon>Pezizomycotina</taxon>
        <taxon>Leotiomycetes</taxon>
        <taxon>Helotiales</taxon>
        <taxon>Drepanopezizaceae</taxon>
        <taxon>Diplocarpon</taxon>
    </lineage>
</organism>
<dbReference type="InParanoid" id="A0A218Z981"/>
<gene>
    <name evidence="2" type="ORF">B2J93_4443</name>
</gene>
<comment type="similarity">
    <text evidence="1">Belongs to the LOR family.</text>
</comment>
<dbReference type="AlphaFoldDB" id="A0A218Z981"/>
<dbReference type="PANTHER" id="PTHR31087">
    <property type="match status" value="1"/>
</dbReference>
<dbReference type="Pfam" id="PF04525">
    <property type="entry name" value="LOR"/>
    <property type="match status" value="1"/>
</dbReference>
<protein>
    <recommendedName>
        <fullName evidence="4">DUF567 domain protein</fullName>
    </recommendedName>
</protein>
<dbReference type="InterPro" id="IPR038595">
    <property type="entry name" value="LOR_sf"/>
</dbReference>
<reference evidence="2 3" key="1">
    <citation type="submission" date="2017-04" db="EMBL/GenBank/DDBJ databases">
        <title>Draft genome sequence of Marssonina coronaria NL1: causal agent of apple blotch.</title>
        <authorList>
            <person name="Cheng Q."/>
        </authorList>
    </citation>
    <scope>NUCLEOTIDE SEQUENCE [LARGE SCALE GENOMIC DNA]</scope>
    <source>
        <strain evidence="2 3">NL1</strain>
    </source>
</reference>
<sequence>MPQIRLAPVNPPLGVNPAYCVGKQTTLVMKEKVWSLSGDTFHIVDENNHEVVQCRGTTLSLSDRKEFADSSGRALFSLRTRLLSLHKSFYAEGARGEVLFEVKGKFSIGSSKMIATFTNASTRAPVELLIKGDWLDRSATISMGKTTVAQISRSYFNVREVFGGQQTYYVTVAPGVDLAMLAAICVCLDERENEKK</sequence>
<evidence type="ECO:0000313" key="3">
    <source>
        <dbReference type="Proteomes" id="UP000242519"/>
    </source>
</evidence>
<dbReference type="EMBL" id="MZNU01000097">
    <property type="protein sequence ID" value="OWP04629.1"/>
    <property type="molecule type" value="Genomic_DNA"/>
</dbReference>
<dbReference type="InterPro" id="IPR025659">
    <property type="entry name" value="Tubby-like_C"/>
</dbReference>
<dbReference type="SUPFAM" id="SSF54518">
    <property type="entry name" value="Tubby C-terminal domain-like"/>
    <property type="match status" value="1"/>
</dbReference>
<dbReference type="STRING" id="503106.A0A218Z981"/>
<dbReference type="OrthoDB" id="97518at2759"/>
<comment type="caution">
    <text evidence="2">The sequence shown here is derived from an EMBL/GenBank/DDBJ whole genome shotgun (WGS) entry which is preliminary data.</text>
</comment>
<accession>A0A218Z981</accession>
<dbReference type="Proteomes" id="UP000242519">
    <property type="component" value="Unassembled WGS sequence"/>
</dbReference>
<dbReference type="PANTHER" id="PTHR31087:SF161">
    <property type="entry name" value="TUBBY C 2 FAMILY PROTEIN"/>
    <property type="match status" value="1"/>
</dbReference>